<dbReference type="EMBL" id="JAPDOD010000004">
    <property type="protein sequence ID" value="MDA0160150.1"/>
    <property type="molecule type" value="Genomic_DNA"/>
</dbReference>
<dbReference type="GO" id="GO:0006352">
    <property type="term" value="P:DNA-templated transcription initiation"/>
    <property type="evidence" value="ECO:0007669"/>
    <property type="project" value="InterPro"/>
</dbReference>
<feature type="domain" description="RNA polymerase sigma-70" evidence="6">
    <location>
        <begin position="67"/>
        <end position="80"/>
    </location>
</feature>
<dbReference type="InterPro" id="IPR014284">
    <property type="entry name" value="RNA_pol_sigma-70_dom"/>
</dbReference>
<dbReference type="Pfam" id="PF04542">
    <property type="entry name" value="Sigma70_r2"/>
    <property type="match status" value="1"/>
</dbReference>
<comment type="caution">
    <text evidence="7">The sequence shown here is derived from an EMBL/GenBank/DDBJ whole genome shotgun (WGS) entry which is preliminary data.</text>
</comment>
<dbReference type="Gene3D" id="1.10.10.10">
    <property type="entry name" value="Winged helix-like DNA-binding domain superfamily/Winged helix DNA-binding domain"/>
    <property type="match status" value="2"/>
</dbReference>
<evidence type="ECO:0000256" key="2">
    <source>
        <dbReference type="ARBA" id="ARBA00023015"/>
    </source>
</evidence>
<dbReference type="Pfam" id="PF04539">
    <property type="entry name" value="Sigma70_r3"/>
    <property type="match status" value="1"/>
</dbReference>
<evidence type="ECO:0000313" key="7">
    <source>
        <dbReference type="EMBL" id="MDA0160150.1"/>
    </source>
</evidence>
<dbReference type="NCBIfam" id="TIGR02937">
    <property type="entry name" value="sigma70-ECF"/>
    <property type="match status" value="1"/>
</dbReference>
<dbReference type="SUPFAM" id="SSF88946">
    <property type="entry name" value="Sigma2 domain of RNA polymerase sigma factors"/>
    <property type="match status" value="1"/>
</dbReference>
<keyword evidence="2" id="KW-0805">Transcription regulation</keyword>
<dbReference type="InterPro" id="IPR013324">
    <property type="entry name" value="RNA_pol_sigma_r3/r4-like"/>
</dbReference>
<dbReference type="InterPro" id="IPR000943">
    <property type="entry name" value="RNA_pol_sigma70"/>
</dbReference>
<comment type="similarity">
    <text evidence="1">Belongs to the sigma-70 factor family.</text>
</comment>
<dbReference type="RefSeq" id="WP_270038917.1">
    <property type="nucleotide sequence ID" value="NZ_JAPDOD010000004.1"/>
</dbReference>
<dbReference type="InterPro" id="IPR036388">
    <property type="entry name" value="WH-like_DNA-bd_sf"/>
</dbReference>
<keyword evidence="3" id="KW-0731">Sigma factor</keyword>
<evidence type="ECO:0000256" key="5">
    <source>
        <dbReference type="ARBA" id="ARBA00023163"/>
    </source>
</evidence>
<dbReference type="Pfam" id="PF00140">
    <property type="entry name" value="Sigma70_r1_2"/>
    <property type="match status" value="1"/>
</dbReference>
<dbReference type="InterPro" id="IPR050239">
    <property type="entry name" value="Sigma-70_RNA_pol_init_factors"/>
</dbReference>
<evidence type="ECO:0000259" key="6">
    <source>
        <dbReference type="PROSITE" id="PS00715"/>
    </source>
</evidence>
<evidence type="ECO:0000256" key="1">
    <source>
        <dbReference type="ARBA" id="ARBA00007788"/>
    </source>
</evidence>
<proteinExistence type="inferred from homology"/>
<protein>
    <submittedName>
        <fullName evidence="7">Sigma-70 family RNA polymerase sigma factor</fullName>
    </submittedName>
</protein>
<dbReference type="PANTHER" id="PTHR30603">
    <property type="entry name" value="RNA POLYMERASE SIGMA FACTOR RPO"/>
    <property type="match status" value="1"/>
</dbReference>
<dbReference type="GO" id="GO:0003677">
    <property type="term" value="F:DNA binding"/>
    <property type="evidence" value="ECO:0007669"/>
    <property type="project" value="UniProtKB-KW"/>
</dbReference>
<organism evidence="7 8">
    <name type="scientific">Solirubrobacter ginsenosidimutans</name>
    <dbReference type="NCBI Taxonomy" id="490573"/>
    <lineage>
        <taxon>Bacteria</taxon>
        <taxon>Bacillati</taxon>
        <taxon>Actinomycetota</taxon>
        <taxon>Thermoleophilia</taxon>
        <taxon>Solirubrobacterales</taxon>
        <taxon>Solirubrobacteraceae</taxon>
        <taxon>Solirubrobacter</taxon>
    </lineage>
</organism>
<evidence type="ECO:0000256" key="3">
    <source>
        <dbReference type="ARBA" id="ARBA00023082"/>
    </source>
</evidence>
<dbReference type="GO" id="GO:0016987">
    <property type="term" value="F:sigma factor activity"/>
    <property type="evidence" value="ECO:0007669"/>
    <property type="project" value="UniProtKB-KW"/>
</dbReference>
<gene>
    <name evidence="7" type="ORF">OM076_07745</name>
</gene>
<dbReference type="PROSITE" id="PS00715">
    <property type="entry name" value="SIGMA70_1"/>
    <property type="match status" value="1"/>
</dbReference>
<dbReference type="InterPro" id="IPR007630">
    <property type="entry name" value="RNA_pol_sigma70_r4"/>
</dbReference>
<dbReference type="Proteomes" id="UP001149140">
    <property type="component" value="Unassembled WGS sequence"/>
</dbReference>
<evidence type="ECO:0000256" key="4">
    <source>
        <dbReference type="ARBA" id="ARBA00023125"/>
    </source>
</evidence>
<evidence type="ECO:0000313" key="8">
    <source>
        <dbReference type="Proteomes" id="UP001149140"/>
    </source>
</evidence>
<dbReference type="InterPro" id="IPR009042">
    <property type="entry name" value="RNA_pol_sigma70_r1_2"/>
</dbReference>
<dbReference type="AlphaFoldDB" id="A0A9X3MPY6"/>
<dbReference type="InterPro" id="IPR013325">
    <property type="entry name" value="RNA_pol_sigma_r2"/>
</dbReference>
<accession>A0A9X3MPY6</accession>
<keyword evidence="5" id="KW-0804">Transcription</keyword>
<name>A0A9X3MPY6_9ACTN</name>
<dbReference type="SUPFAM" id="SSF88659">
    <property type="entry name" value="Sigma3 and sigma4 domains of RNA polymerase sigma factors"/>
    <property type="match status" value="2"/>
</dbReference>
<dbReference type="Gene3D" id="1.10.601.10">
    <property type="entry name" value="RNA Polymerase Primary Sigma Factor"/>
    <property type="match status" value="1"/>
</dbReference>
<dbReference type="InterPro" id="IPR007624">
    <property type="entry name" value="RNA_pol_sigma70_r3"/>
</dbReference>
<reference evidence="7" key="1">
    <citation type="submission" date="2022-10" db="EMBL/GenBank/DDBJ databases">
        <title>The WGS of Solirubrobacter ginsenosidimutans DSM 21036.</title>
        <authorList>
            <person name="Jiang Z."/>
        </authorList>
    </citation>
    <scope>NUCLEOTIDE SEQUENCE</scope>
    <source>
        <strain evidence="7">DSM 21036</strain>
    </source>
</reference>
<keyword evidence="4" id="KW-0238">DNA-binding</keyword>
<dbReference type="PRINTS" id="PR00046">
    <property type="entry name" value="SIGMA70FCT"/>
</dbReference>
<dbReference type="Pfam" id="PF04545">
    <property type="entry name" value="Sigma70_r4"/>
    <property type="match status" value="1"/>
</dbReference>
<dbReference type="InterPro" id="IPR007627">
    <property type="entry name" value="RNA_pol_sigma70_r2"/>
</dbReference>
<keyword evidence="8" id="KW-1185">Reference proteome</keyword>
<sequence>MADELTPFLQQIARTPLLTPAEETRLARRVEKGDLAAKERMIEANLRLVVHVAKRFQRAGHGLTLADLIQEGTLGLVRAVEKFDHRKGYRFSTYATIWIRQAIGRAIGDKGRTIRLPEQVGQRLRALEREERKLAAELGRDALPAELAEATEATLPEVIELQQLRRSTVSLDEPVGAEHDGTSLGDLLPAPATVDPDIKLLAEDVQRALTHLPPRERRVIETRYGLSGAKPSTPSETAKALRLRPRDIRHLEELALRRLRAAPELAAA</sequence>
<dbReference type="PANTHER" id="PTHR30603:SF60">
    <property type="entry name" value="RNA POLYMERASE SIGMA FACTOR RPOD"/>
    <property type="match status" value="1"/>
</dbReference>